<dbReference type="Pfam" id="PF00512">
    <property type="entry name" value="HisKA"/>
    <property type="match status" value="1"/>
</dbReference>
<dbReference type="GO" id="GO:0000155">
    <property type="term" value="F:phosphorelay sensor kinase activity"/>
    <property type="evidence" value="ECO:0007669"/>
    <property type="project" value="InterPro"/>
</dbReference>
<dbReference type="GO" id="GO:0005886">
    <property type="term" value="C:plasma membrane"/>
    <property type="evidence" value="ECO:0007669"/>
    <property type="project" value="UniProtKB-SubCell"/>
</dbReference>
<dbReference type="InterPro" id="IPR050398">
    <property type="entry name" value="HssS/ArlS-like"/>
</dbReference>
<feature type="domain" description="Histidine kinase" evidence="15">
    <location>
        <begin position="253"/>
        <end position="469"/>
    </location>
</feature>
<dbReference type="Pfam" id="PF00672">
    <property type="entry name" value="HAMP"/>
    <property type="match status" value="1"/>
</dbReference>
<dbReference type="Pfam" id="PF02518">
    <property type="entry name" value="HATPase_c"/>
    <property type="match status" value="1"/>
</dbReference>
<dbReference type="InterPro" id="IPR005467">
    <property type="entry name" value="His_kinase_dom"/>
</dbReference>
<dbReference type="Proteomes" id="UP001204562">
    <property type="component" value="Unassembled WGS sequence"/>
</dbReference>
<name>A0AAW5JMN2_9FIRM</name>
<evidence type="ECO:0000256" key="1">
    <source>
        <dbReference type="ARBA" id="ARBA00000085"/>
    </source>
</evidence>
<feature type="transmembrane region" description="Helical" evidence="14">
    <location>
        <begin position="166"/>
        <end position="186"/>
    </location>
</feature>
<dbReference type="InterPro" id="IPR036097">
    <property type="entry name" value="HisK_dim/P_sf"/>
</dbReference>
<organism evidence="18 20">
    <name type="scientific">Intestinimonas massiliensis</name>
    <name type="common">ex Afouda et al. 2020</name>
    <dbReference type="NCBI Taxonomy" id="1673721"/>
    <lineage>
        <taxon>Bacteria</taxon>
        <taxon>Bacillati</taxon>
        <taxon>Bacillota</taxon>
        <taxon>Clostridia</taxon>
        <taxon>Eubacteriales</taxon>
        <taxon>Intestinimonas</taxon>
    </lineage>
</organism>
<dbReference type="SMART" id="SM00304">
    <property type="entry name" value="HAMP"/>
    <property type="match status" value="1"/>
</dbReference>
<dbReference type="SUPFAM" id="SSF47384">
    <property type="entry name" value="Homodimeric domain of signal transducing histidine kinase"/>
    <property type="match status" value="1"/>
</dbReference>
<dbReference type="SMART" id="SM00387">
    <property type="entry name" value="HATPase_c"/>
    <property type="match status" value="1"/>
</dbReference>
<dbReference type="Gene3D" id="3.30.450.20">
    <property type="entry name" value="PAS domain"/>
    <property type="match status" value="1"/>
</dbReference>
<proteinExistence type="predicted"/>
<dbReference type="RefSeq" id="WP_238073637.1">
    <property type="nucleotide sequence ID" value="NZ_JAKNJB010000008.1"/>
</dbReference>
<dbReference type="Gene3D" id="1.10.8.500">
    <property type="entry name" value="HAMP domain in histidine kinase"/>
    <property type="match status" value="1"/>
</dbReference>
<dbReference type="SMR" id="A0AAW5JMN2"/>
<evidence type="ECO:0000313" key="18">
    <source>
        <dbReference type="EMBL" id="MCQ4769630.1"/>
    </source>
</evidence>
<evidence type="ECO:0000256" key="2">
    <source>
        <dbReference type="ARBA" id="ARBA00004651"/>
    </source>
</evidence>
<keyword evidence="8" id="KW-0547">Nucleotide-binding</keyword>
<feature type="domain" description="HAMP" evidence="16">
    <location>
        <begin position="193"/>
        <end position="245"/>
    </location>
</feature>
<dbReference type="FunFam" id="1.10.287.130:FF:000001">
    <property type="entry name" value="Two-component sensor histidine kinase"/>
    <property type="match status" value="1"/>
</dbReference>
<dbReference type="GO" id="GO:0005524">
    <property type="term" value="F:ATP binding"/>
    <property type="evidence" value="ECO:0007669"/>
    <property type="project" value="UniProtKB-KW"/>
</dbReference>
<dbReference type="InterPro" id="IPR036890">
    <property type="entry name" value="HATPase_C_sf"/>
</dbReference>
<evidence type="ECO:0000313" key="17">
    <source>
        <dbReference type="EMBL" id="MCG4526725.1"/>
    </source>
</evidence>
<keyword evidence="4" id="KW-1003">Cell membrane</keyword>
<dbReference type="InterPro" id="IPR004358">
    <property type="entry name" value="Sig_transdc_His_kin-like_C"/>
</dbReference>
<dbReference type="Gene3D" id="3.30.565.10">
    <property type="entry name" value="Histidine kinase-like ATPase, C-terminal domain"/>
    <property type="match status" value="1"/>
</dbReference>
<evidence type="ECO:0000256" key="3">
    <source>
        <dbReference type="ARBA" id="ARBA00012438"/>
    </source>
</evidence>
<evidence type="ECO:0000256" key="10">
    <source>
        <dbReference type="ARBA" id="ARBA00022840"/>
    </source>
</evidence>
<evidence type="ECO:0000256" key="13">
    <source>
        <dbReference type="ARBA" id="ARBA00023136"/>
    </source>
</evidence>
<dbReference type="CDD" id="cd06225">
    <property type="entry name" value="HAMP"/>
    <property type="match status" value="1"/>
</dbReference>
<dbReference type="SUPFAM" id="SSF158472">
    <property type="entry name" value="HAMP domain-like"/>
    <property type="match status" value="1"/>
</dbReference>
<evidence type="ECO:0000256" key="6">
    <source>
        <dbReference type="ARBA" id="ARBA00022679"/>
    </source>
</evidence>
<dbReference type="PROSITE" id="PS50885">
    <property type="entry name" value="HAMP"/>
    <property type="match status" value="1"/>
</dbReference>
<keyword evidence="12" id="KW-0902">Two-component regulatory system</keyword>
<dbReference type="InterPro" id="IPR003594">
    <property type="entry name" value="HATPase_dom"/>
</dbReference>
<evidence type="ECO:0000256" key="5">
    <source>
        <dbReference type="ARBA" id="ARBA00022553"/>
    </source>
</evidence>
<dbReference type="PANTHER" id="PTHR45528:SF1">
    <property type="entry name" value="SENSOR HISTIDINE KINASE CPXA"/>
    <property type="match status" value="1"/>
</dbReference>
<keyword evidence="9 18" id="KW-0418">Kinase</keyword>
<keyword evidence="7 14" id="KW-0812">Transmembrane</keyword>
<protein>
    <recommendedName>
        <fullName evidence="3">histidine kinase</fullName>
        <ecNumber evidence="3">2.7.13.3</ecNumber>
    </recommendedName>
</protein>
<dbReference type="CDD" id="cd00082">
    <property type="entry name" value="HisKA"/>
    <property type="match status" value="1"/>
</dbReference>
<dbReference type="SUPFAM" id="SSF55874">
    <property type="entry name" value="ATPase domain of HSP90 chaperone/DNA topoisomerase II/histidine kinase"/>
    <property type="match status" value="1"/>
</dbReference>
<reference evidence="17 19" key="1">
    <citation type="submission" date="2022-01" db="EMBL/GenBank/DDBJ databases">
        <title>Collection of gut derived symbiotic bacterial strains cultured from healthy donors.</title>
        <authorList>
            <person name="Lin H."/>
            <person name="Kohout C."/>
            <person name="Waligurski E."/>
            <person name="Pamer E.G."/>
        </authorList>
    </citation>
    <scope>NUCLEOTIDE SEQUENCE [LARGE SCALE GENOMIC DNA]</scope>
    <source>
        <strain evidence="17 19">DFI.3.7</strain>
    </source>
</reference>
<dbReference type="CDD" id="cd00075">
    <property type="entry name" value="HATPase"/>
    <property type="match status" value="1"/>
</dbReference>
<dbReference type="PROSITE" id="PS50109">
    <property type="entry name" value="HIS_KIN"/>
    <property type="match status" value="1"/>
</dbReference>
<accession>A0AAW5JMN2</accession>
<evidence type="ECO:0000256" key="14">
    <source>
        <dbReference type="SAM" id="Phobius"/>
    </source>
</evidence>
<dbReference type="EMBL" id="JANFYS010000005">
    <property type="protein sequence ID" value="MCQ4769630.1"/>
    <property type="molecule type" value="Genomic_DNA"/>
</dbReference>
<keyword evidence="5" id="KW-0597">Phosphoprotein</keyword>
<evidence type="ECO:0000256" key="7">
    <source>
        <dbReference type="ARBA" id="ARBA00022692"/>
    </source>
</evidence>
<dbReference type="EC" id="2.7.13.3" evidence="3"/>
<keyword evidence="6" id="KW-0808">Transferase</keyword>
<keyword evidence="11 14" id="KW-1133">Transmembrane helix</keyword>
<dbReference type="AlphaFoldDB" id="A0AAW5JMN2"/>
<reference evidence="18" key="2">
    <citation type="submission" date="2022-06" db="EMBL/GenBank/DDBJ databases">
        <title>Isolation of gut microbiota from human fecal samples.</title>
        <authorList>
            <person name="Pamer E.G."/>
            <person name="Barat B."/>
            <person name="Waligurski E."/>
            <person name="Medina S."/>
            <person name="Paddock L."/>
            <person name="Mostad J."/>
        </authorList>
    </citation>
    <scope>NUCLEOTIDE SEQUENCE</scope>
    <source>
        <strain evidence="18">DFI.9.91</strain>
    </source>
</reference>
<evidence type="ECO:0000259" key="16">
    <source>
        <dbReference type="PROSITE" id="PS50885"/>
    </source>
</evidence>
<feature type="transmembrane region" description="Helical" evidence="14">
    <location>
        <begin position="12"/>
        <end position="39"/>
    </location>
</feature>
<evidence type="ECO:0000313" key="19">
    <source>
        <dbReference type="Proteomes" id="UP001200313"/>
    </source>
</evidence>
<dbReference type="Gene3D" id="1.10.287.130">
    <property type="match status" value="1"/>
</dbReference>
<dbReference type="PANTHER" id="PTHR45528">
    <property type="entry name" value="SENSOR HISTIDINE KINASE CPXA"/>
    <property type="match status" value="1"/>
</dbReference>
<dbReference type="EMBL" id="JAKNJB010000008">
    <property type="protein sequence ID" value="MCG4526725.1"/>
    <property type="molecule type" value="Genomic_DNA"/>
</dbReference>
<dbReference type="PRINTS" id="PR00344">
    <property type="entry name" value="BCTRLSENSOR"/>
</dbReference>
<dbReference type="InterPro" id="IPR003660">
    <property type="entry name" value="HAMP_dom"/>
</dbReference>
<sequence>MAKVKGIRKRWMLNSISAVLLIVLFAVTAFSVAIAGYFYSTMSSGLEAKVRGFANTIRNAQSAYLQTARDTVEGFEEKNVLELQYLNESGTVVYSSAQLTLPGSYPGTQDVNEALAGNGQFVRTWSGSSPETGERIMAASAPVLYNGSVRGVVRVVTSLGQVDKQVMVIVAIALAIGTVIVSMVYFSNLYFVRSIVEPLGVVTDTAKRIAAGSYGIQIEKKFDDEIGDLIDAIDDMSLKIKQSERMKSEFISSVSHELRTPLTAINGWAETIMNGEVRDAEDVKKGMGIIVSEARRLTNMVEELLEFSRIEDGRFTLSIEPMDIKAELEDAVYTYTEFFRREGITLTHTDCDEEFPPIPGDPERMRQVFCNLLDNAAKHGGSGKRIETAIRPGADNDVVITIRDYGPGIPADELPHVKYKFYKGSSKARGSGIGLAVCEEIVTRHNGRLDIGNAEGGGCIVTIRLPIGNTAA</sequence>
<evidence type="ECO:0000256" key="4">
    <source>
        <dbReference type="ARBA" id="ARBA00022475"/>
    </source>
</evidence>
<dbReference type="SMART" id="SM00388">
    <property type="entry name" value="HisKA"/>
    <property type="match status" value="1"/>
</dbReference>
<evidence type="ECO:0000256" key="8">
    <source>
        <dbReference type="ARBA" id="ARBA00022741"/>
    </source>
</evidence>
<keyword evidence="19" id="KW-1185">Reference proteome</keyword>
<evidence type="ECO:0000259" key="15">
    <source>
        <dbReference type="PROSITE" id="PS50109"/>
    </source>
</evidence>
<keyword evidence="13 14" id="KW-0472">Membrane</keyword>
<evidence type="ECO:0000256" key="11">
    <source>
        <dbReference type="ARBA" id="ARBA00022989"/>
    </source>
</evidence>
<evidence type="ECO:0000256" key="9">
    <source>
        <dbReference type="ARBA" id="ARBA00022777"/>
    </source>
</evidence>
<keyword evidence="10" id="KW-0067">ATP-binding</keyword>
<evidence type="ECO:0000313" key="20">
    <source>
        <dbReference type="Proteomes" id="UP001204562"/>
    </source>
</evidence>
<comment type="caution">
    <text evidence="18">The sequence shown here is derived from an EMBL/GenBank/DDBJ whole genome shotgun (WGS) entry which is preliminary data.</text>
</comment>
<gene>
    <name evidence="17" type="ORF">L0P79_06480</name>
    <name evidence="18" type="ORF">NE579_03985</name>
</gene>
<dbReference type="InterPro" id="IPR003661">
    <property type="entry name" value="HisK_dim/P_dom"/>
</dbReference>
<dbReference type="Proteomes" id="UP001200313">
    <property type="component" value="Unassembled WGS sequence"/>
</dbReference>
<comment type="catalytic activity">
    <reaction evidence="1">
        <text>ATP + protein L-histidine = ADP + protein N-phospho-L-histidine.</text>
        <dbReference type="EC" id="2.7.13.3"/>
    </reaction>
</comment>
<evidence type="ECO:0000256" key="12">
    <source>
        <dbReference type="ARBA" id="ARBA00023012"/>
    </source>
</evidence>
<comment type="subcellular location">
    <subcellularLocation>
        <location evidence="2">Cell membrane</location>
        <topology evidence="2">Multi-pass membrane protein</topology>
    </subcellularLocation>
</comment>